<evidence type="ECO:0000256" key="1">
    <source>
        <dbReference type="ARBA" id="ARBA00004651"/>
    </source>
</evidence>
<feature type="transmembrane region" description="Helical" evidence="11">
    <location>
        <begin position="183"/>
        <end position="202"/>
    </location>
</feature>
<feature type="transmembrane region" description="Helical" evidence="11">
    <location>
        <begin position="240"/>
        <end position="265"/>
    </location>
</feature>
<name>A0ABN8MJY5_9CNID</name>
<feature type="transmembrane region" description="Helical" evidence="11">
    <location>
        <begin position="151"/>
        <end position="171"/>
    </location>
</feature>
<gene>
    <name evidence="13" type="ORF">PEVE_00031821</name>
</gene>
<accession>A0ABN8MJY5</accession>
<evidence type="ECO:0000256" key="3">
    <source>
        <dbReference type="ARBA" id="ARBA00022692"/>
    </source>
</evidence>
<comment type="caution">
    <text evidence="13">The sequence shown here is derived from an EMBL/GenBank/DDBJ whole genome shotgun (WGS) entry which is preliminary data.</text>
</comment>
<evidence type="ECO:0000256" key="9">
    <source>
        <dbReference type="ARBA" id="ARBA00023224"/>
    </source>
</evidence>
<dbReference type="PANTHER" id="PTHR24246">
    <property type="entry name" value="OLFACTORY RECEPTOR AND ADENOSINE RECEPTOR"/>
    <property type="match status" value="1"/>
</dbReference>
<evidence type="ECO:0000256" key="5">
    <source>
        <dbReference type="ARBA" id="ARBA00023040"/>
    </source>
</evidence>
<keyword evidence="3 11" id="KW-0812">Transmembrane</keyword>
<evidence type="ECO:0000256" key="10">
    <source>
        <dbReference type="SAM" id="MobiDB-lite"/>
    </source>
</evidence>
<keyword evidence="4 11" id="KW-1133">Transmembrane helix</keyword>
<evidence type="ECO:0000256" key="4">
    <source>
        <dbReference type="ARBA" id="ARBA00022989"/>
    </source>
</evidence>
<dbReference type="Pfam" id="PF00001">
    <property type="entry name" value="7tm_1"/>
    <property type="match status" value="1"/>
</dbReference>
<feature type="region of interest" description="Disordered" evidence="10">
    <location>
        <begin position="333"/>
        <end position="353"/>
    </location>
</feature>
<evidence type="ECO:0000259" key="12">
    <source>
        <dbReference type="PROSITE" id="PS50262"/>
    </source>
</evidence>
<evidence type="ECO:0000256" key="8">
    <source>
        <dbReference type="ARBA" id="ARBA00023180"/>
    </source>
</evidence>
<evidence type="ECO:0000313" key="14">
    <source>
        <dbReference type="Proteomes" id="UP001159427"/>
    </source>
</evidence>
<comment type="subcellular location">
    <subcellularLocation>
        <location evidence="1">Cell membrane</location>
        <topology evidence="1">Multi-pass membrane protein</topology>
    </subcellularLocation>
</comment>
<evidence type="ECO:0000256" key="11">
    <source>
        <dbReference type="SAM" id="Phobius"/>
    </source>
</evidence>
<dbReference type="Gene3D" id="1.20.1070.10">
    <property type="entry name" value="Rhodopsin 7-helix transmembrane proteins"/>
    <property type="match status" value="1"/>
</dbReference>
<evidence type="ECO:0000256" key="2">
    <source>
        <dbReference type="ARBA" id="ARBA00022475"/>
    </source>
</evidence>
<evidence type="ECO:0000256" key="7">
    <source>
        <dbReference type="ARBA" id="ARBA00023170"/>
    </source>
</evidence>
<keyword evidence="9" id="KW-0807">Transducer</keyword>
<keyword evidence="14" id="KW-1185">Reference proteome</keyword>
<dbReference type="PROSITE" id="PS50262">
    <property type="entry name" value="G_PROTEIN_RECEP_F1_2"/>
    <property type="match status" value="1"/>
</dbReference>
<keyword evidence="6 11" id="KW-0472">Membrane</keyword>
<dbReference type="PRINTS" id="PR00237">
    <property type="entry name" value="GPCRRHODOPSN"/>
</dbReference>
<dbReference type="SUPFAM" id="SSF81321">
    <property type="entry name" value="Family A G protein-coupled receptor-like"/>
    <property type="match status" value="1"/>
</dbReference>
<evidence type="ECO:0000256" key="6">
    <source>
        <dbReference type="ARBA" id="ARBA00023136"/>
    </source>
</evidence>
<feature type="transmembrane region" description="Helical" evidence="11">
    <location>
        <begin position="109"/>
        <end position="130"/>
    </location>
</feature>
<organism evidence="13 14">
    <name type="scientific">Porites evermanni</name>
    <dbReference type="NCBI Taxonomy" id="104178"/>
    <lineage>
        <taxon>Eukaryota</taxon>
        <taxon>Metazoa</taxon>
        <taxon>Cnidaria</taxon>
        <taxon>Anthozoa</taxon>
        <taxon>Hexacorallia</taxon>
        <taxon>Scleractinia</taxon>
        <taxon>Fungiina</taxon>
        <taxon>Poritidae</taxon>
        <taxon>Porites</taxon>
    </lineage>
</organism>
<feature type="transmembrane region" description="Helical" evidence="11">
    <location>
        <begin position="24"/>
        <end position="51"/>
    </location>
</feature>
<dbReference type="PANTHER" id="PTHR24246:SF27">
    <property type="entry name" value="ADENOSINE RECEPTOR, ISOFORM A"/>
    <property type="match status" value="1"/>
</dbReference>
<protein>
    <recommendedName>
        <fullName evidence="12">G-protein coupled receptors family 1 profile domain-containing protein</fullName>
    </recommendedName>
</protein>
<feature type="transmembrane region" description="Helical" evidence="11">
    <location>
        <begin position="63"/>
        <end position="89"/>
    </location>
</feature>
<keyword evidence="7" id="KW-0675">Receptor</keyword>
<sequence length="353" mass="39729">MNSSLSTGNSSDGILPELRTYRHIVLMSAIMLSILSPVTVISNALLLTAIYRDPLKCFRTPMTYFIAGLAVVDLLTGAIVEPLLATYYYVDFTDFKTPPGGAYQLLRRIAGIISTVTITMSFFIVLALSVCQYIAVTYPHQFKEIISKNRVLGFLTVSCVYITTFCMLQFTGIDQSTYLKLDLIIHPTLISVILVMVQIMLFTSFNRHLQHSNTLRKKSSLNHSIQKRASYKKRLSERQFTVMTLYLTAILLASASLHIIVLYIHLFKEPKSEVENINIHIGLRISDLMLFIKVAVDIFIYAWRLPSYRRALQCTFFGNAAVARSSTYRKSSEYATAGQENGRRGPGTESATL</sequence>
<dbReference type="CDD" id="cd00637">
    <property type="entry name" value="7tm_classA_rhodopsin-like"/>
    <property type="match status" value="1"/>
</dbReference>
<feature type="domain" description="G-protein coupled receptors family 1 profile" evidence="12">
    <location>
        <begin position="42"/>
        <end position="301"/>
    </location>
</feature>
<dbReference type="InterPro" id="IPR017452">
    <property type="entry name" value="GPCR_Rhodpsn_7TM"/>
</dbReference>
<feature type="transmembrane region" description="Helical" evidence="11">
    <location>
        <begin position="285"/>
        <end position="303"/>
    </location>
</feature>
<keyword evidence="2" id="KW-1003">Cell membrane</keyword>
<dbReference type="InterPro" id="IPR000276">
    <property type="entry name" value="GPCR_Rhodpsn"/>
</dbReference>
<reference evidence="13 14" key="1">
    <citation type="submission" date="2022-05" db="EMBL/GenBank/DDBJ databases">
        <authorList>
            <consortium name="Genoscope - CEA"/>
            <person name="William W."/>
        </authorList>
    </citation>
    <scope>NUCLEOTIDE SEQUENCE [LARGE SCALE GENOMIC DNA]</scope>
</reference>
<evidence type="ECO:0000313" key="13">
    <source>
        <dbReference type="EMBL" id="CAH3027552.1"/>
    </source>
</evidence>
<proteinExistence type="predicted"/>
<keyword evidence="8" id="KW-0325">Glycoprotein</keyword>
<dbReference type="EMBL" id="CALNXI010000459">
    <property type="protein sequence ID" value="CAH3027552.1"/>
    <property type="molecule type" value="Genomic_DNA"/>
</dbReference>
<keyword evidence="5" id="KW-0297">G-protein coupled receptor</keyword>
<dbReference type="Proteomes" id="UP001159427">
    <property type="component" value="Unassembled WGS sequence"/>
</dbReference>